<feature type="domain" description="B12-binding" evidence="6">
    <location>
        <begin position="7"/>
        <end position="156"/>
    </location>
</feature>
<keyword evidence="5" id="KW-0411">Iron-sulfur</keyword>
<dbReference type="InterPro" id="IPR006638">
    <property type="entry name" value="Elp3/MiaA/NifB-like_rSAM"/>
</dbReference>
<keyword evidence="2" id="KW-0949">S-adenosyl-L-methionine</keyword>
<dbReference type="PANTHER" id="PTHR43409">
    <property type="entry name" value="ANAEROBIC MAGNESIUM-PROTOPORPHYRIN IX MONOMETHYL ESTER CYCLASE-RELATED"/>
    <property type="match status" value="1"/>
</dbReference>
<keyword evidence="4" id="KW-0408">Iron</keyword>
<gene>
    <name evidence="8" type="ORF">EYC82_09130</name>
</gene>
<dbReference type="InterPro" id="IPR023404">
    <property type="entry name" value="rSAM_horseshoe"/>
</dbReference>
<evidence type="ECO:0000259" key="6">
    <source>
        <dbReference type="PROSITE" id="PS51332"/>
    </source>
</evidence>
<dbReference type="Pfam" id="PF04055">
    <property type="entry name" value="Radical_SAM"/>
    <property type="match status" value="1"/>
</dbReference>
<dbReference type="Gene3D" id="3.40.50.280">
    <property type="entry name" value="Cobalamin-binding domain"/>
    <property type="match status" value="1"/>
</dbReference>
<dbReference type="PANTHER" id="PTHR43409:SF16">
    <property type="entry name" value="SLR0320 PROTEIN"/>
    <property type="match status" value="1"/>
</dbReference>
<evidence type="ECO:0000256" key="4">
    <source>
        <dbReference type="ARBA" id="ARBA00023004"/>
    </source>
</evidence>
<sequence length="634" mass="71543">MSNIKSKPKVVVLPLVLERELSALPYLALGMLTAYARSYKDGMLEGAYNINRVLVAGHEGAPLKTIYGKVTQSPNPVCLFSSYVWNHELNIKAAKHIKAISPGSMIIFGGPHVPKYQGETESFLRENPFVDVAVIGEGELALAEILEIFASAPRRKRDFNKLEGVTGIVYRCGDAFKRTPDRQRLTDINVLPSPYMTGEFEPWFEDLPSTILETNRGCPYGCTYCDWGSATLSKVTKFAPGRVFEEIEYIAKRRSQAIFIADANFGMLEQDIEIAKALVDVRRRTGYPLRVATNFAKNGGRRLMAVIKILHEGGLLPTGIIALQTTDRDVLKAIARDNIKTEAYEKMMTYFNSENIPMASDLMVGLPGQTVDSFANDLQFCFDWKVAANANYTSMMPNAPMAEVSYREQYQILATDDDMVQSTSSFSSEDMQTMKLIYVSYLFHVRYGVLKYILYFLQIDHQIPAIAFLRRWLGSVLANDPSLTISSRVLNEVIQSGNYRDWASIAWSENANFLFENPEAYYEEIMRFAEREYGIELTDPVIRSLTQAQQATMPRTGRKYPYEITLEYDIVSYIKQIKDVASIDGMNGHITHLAQWDEGKLTVVADSAQIEDTVFDEGPSHADAWELASEIRFY</sequence>
<dbReference type="SFLD" id="SFLDS00029">
    <property type="entry name" value="Radical_SAM"/>
    <property type="match status" value="1"/>
</dbReference>
<dbReference type="PROSITE" id="PS51332">
    <property type="entry name" value="B12_BINDING"/>
    <property type="match status" value="1"/>
</dbReference>
<evidence type="ECO:0000256" key="1">
    <source>
        <dbReference type="ARBA" id="ARBA00001966"/>
    </source>
</evidence>
<dbReference type="InterPro" id="IPR058240">
    <property type="entry name" value="rSAM_sf"/>
</dbReference>
<proteinExistence type="predicted"/>
<dbReference type="Proteomes" id="UP001143304">
    <property type="component" value="Unassembled WGS sequence"/>
</dbReference>
<dbReference type="RefSeq" id="WP_279249230.1">
    <property type="nucleotide sequence ID" value="NZ_SHNO01000001.1"/>
</dbReference>
<keyword evidence="3" id="KW-0479">Metal-binding</keyword>
<dbReference type="SUPFAM" id="SSF102114">
    <property type="entry name" value="Radical SAM enzymes"/>
    <property type="match status" value="1"/>
</dbReference>
<evidence type="ECO:0000313" key="8">
    <source>
        <dbReference type="EMBL" id="MCX2977513.1"/>
    </source>
</evidence>
<organism evidence="8 9">
    <name type="scientific">Candidatus Marimicrobium litorale</name>
    <dbReference type="NCBI Taxonomy" id="2518991"/>
    <lineage>
        <taxon>Bacteria</taxon>
        <taxon>Pseudomonadati</taxon>
        <taxon>Pseudomonadota</taxon>
        <taxon>Gammaproteobacteria</taxon>
        <taxon>Cellvibrionales</taxon>
        <taxon>Halieaceae</taxon>
        <taxon>Marimicrobium</taxon>
    </lineage>
</organism>
<evidence type="ECO:0000256" key="5">
    <source>
        <dbReference type="ARBA" id="ARBA00023014"/>
    </source>
</evidence>
<dbReference type="SFLD" id="SFLDG01082">
    <property type="entry name" value="B12-binding_domain_containing"/>
    <property type="match status" value="1"/>
</dbReference>
<dbReference type="InterPro" id="IPR034466">
    <property type="entry name" value="Methyltransferase_Class_B"/>
</dbReference>
<comment type="cofactor">
    <cofactor evidence="1">
        <name>[4Fe-4S] cluster</name>
        <dbReference type="ChEBI" id="CHEBI:49883"/>
    </cofactor>
</comment>
<dbReference type="CDD" id="cd02068">
    <property type="entry name" value="radical_SAM_B12_BD"/>
    <property type="match status" value="1"/>
</dbReference>
<dbReference type="SMART" id="SM00729">
    <property type="entry name" value="Elp3"/>
    <property type="match status" value="1"/>
</dbReference>
<comment type="caution">
    <text evidence="8">The sequence shown here is derived from an EMBL/GenBank/DDBJ whole genome shotgun (WGS) entry which is preliminary data.</text>
</comment>
<protein>
    <submittedName>
        <fullName evidence="8">Radical SAM protein</fullName>
    </submittedName>
</protein>
<name>A0ABT3T5F6_9GAMM</name>
<dbReference type="Gene3D" id="3.80.30.20">
    <property type="entry name" value="tm_1862 like domain"/>
    <property type="match status" value="1"/>
</dbReference>
<dbReference type="InterPro" id="IPR007197">
    <property type="entry name" value="rSAM"/>
</dbReference>
<dbReference type="EMBL" id="SHNO01000001">
    <property type="protein sequence ID" value="MCX2977513.1"/>
    <property type="molecule type" value="Genomic_DNA"/>
</dbReference>
<evidence type="ECO:0000256" key="2">
    <source>
        <dbReference type="ARBA" id="ARBA00022691"/>
    </source>
</evidence>
<dbReference type="InterPro" id="IPR051198">
    <property type="entry name" value="BchE-like"/>
</dbReference>
<keyword evidence="9" id="KW-1185">Reference proteome</keyword>
<dbReference type="SFLD" id="SFLDG01123">
    <property type="entry name" value="methyltransferase_(Class_B)"/>
    <property type="match status" value="1"/>
</dbReference>
<evidence type="ECO:0000259" key="7">
    <source>
        <dbReference type="PROSITE" id="PS51918"/>
    </source>
</evidence>
<dbReference type="PROSITE" id="PS51918">
    <property type="entry name" value="RADICAL_SAM"/>
    <property type="match status" value="1"/>
</dbReference>
<evidence type="ECO:0000256" key="3">
    <source>
        <dbReference type="ARBA" id="ARBA00022723"/>
    </source>
</evidence>
<reference evidence="8" key="1">
    <citation type="submission" date="2019-02" db="EMBL/GenBank/DDBJ databases">
        <authorList>
            <person name="Li S.-H."/>
        </authorList>
    </citation>
    <scope>NUCLEOTIDE SEQUENCE</scope>
    <source>
        <strain evidence="8">IMCC11814</strain>
    </source>
</reference>
<feature type="domain" description="Radical SAM core" evidence="7">
    <location>
        <begin position="204"/>
        <end position="430"/>
    </location>
</feature>
<accession>A0ABT3T5F6</accession>
<evidence type="ECO:0000313" key="9">
    <source>
        <dbReference type="Proteomes" id="UP001143304"/>
    </source>
</evidence>
<dbReference type="InterPro" id="IPR006158">
    <property type="entry name" value="Cobalamin-bd"/>
</dbReference>